<dbReference type="SUPFAM" id="SSF56300">
    <property type="entry name" value="Metallo-dependent phosphatases"/>
    <property type="match status" value="1"/>
</dbReference>
<dbReference type="Pfam" id="PF00149">
    <property type="entry name" value="Metallophos"/>
    <property type="match status" value="1"/>
</dbReference>
<dbReference type="RefSeq" id="XP_029639800.1">
    <property type="nucleotide sequence ID" value="XM_029783940.2"/>
</dbReference>
<dbReference type="InterPro" id="IPR041821">
    <property type="entry name" value="CG11883_N"/>
</dbReference>
<feature type="compositionally biased region" description="Polar residues" evidence="4">
    <location>
        <begin position="562"/>
        <end position="572"/>
    </location>
</feature>
<dbReference type="PANTHER" id="PTHR11575">
    <property type="entry name" value="5'-NUCLEOTIDASE-RELATED"/>
    <property type="match status" value="1"/>
</dbReference>
<evidence type="ECO:0000256" key="2">
    <source>
        <dbReference type="ARBA" id="ARBA00022729"/>
    </source>
</evidence>
<dbReference type="Pfam" id="PF02872">
    <property type="entry name" value="5_nucleotid_C"/>
    <property type="match status" value="1"/>
</dbReference>
<keyword evidence="3" id="KW-0547">Nucleotide-binding</keyword>
<name>A0A6P7SNF2_9MOLL</name>
<keyword evidence="2" id="KW-0732">Signal</keyword>
<dbReference type="SUPFAM" id="SSF55816">
    <property type="entry name" value="5'-nucleotidase (syn. UDP-sugar hydrolase), C-terminal domain"/>
    <property type="match status" value="1"/>
</dbReference>
<evidence type="ECO:0000256" key="3">
    <source>
        <dbReference type="RuleBase" id="RU362119"/>
    </source>
</evidence>
<protein>
    <submittedName>
        <fullName evidence="8">5'-nucleotidase isoform X2</fullName>
    </submittedName>
</protein>
<evidence type="ECO:0000256" key="1">
    <source>
        <dbReference type="ARBA" id="ARBA00006654"/>
    </source>
</evidence>
<comment type="similarity">
    <text evidence="1 3">Belongs to the 5'-nucleotidase family.</text>
</comment>
<dbReference type="InterPro" id="IPR008334">
    <property type="entry name" value="5'-Nucleotdase_C"/>
</dbReference>
<dbReference type="Gene3D" id="3.60.21.10">
    <property type="match status" value="1"/>
</dbReference>
<evidence type="ECO:0000313" key="7">
    <source>
        <dbReference type="Proteomes" id="UP000515154"/>
    </source>
</evidence>
<dbReference type="InterPro" id="IPR036907">
    <property type="entry name" value="5'-Nucleotdase_C_sf"/>
</dbReference>
<dbReference type="PRINTS" id="PR01607">
    <property type="entry name" value="APYRASEFAMLY"/>
</dbReference>
<dbReference type="AlphaFoldDB" id="A0A6P7SNF2"/>
<sequence>MADEVTIIHFNDVYNIEPRSDEPKGGAARFANYVQTCKDLNPIVLFSGDIFNPSLLSVFTQGEQMIPILKACKVQCSVFGNHDFDFGVDRLLELSEKSMIPWLMSNVTDNITEKPLANGALSYMLEWNGKKIGLIGLVEKEWIATLGTLDPEDVTFQDFVAVGSKIGKELKDDGADIVIALTHMRWPNDERLAEEAEHIDLILGGHDHDYGLKEVNGRYILKSGTDFRNLSKITLKWPTPEPSSVIVDIERIDLDSSYPEDEDTKEVVNDYLKIVDTKLDEELGNISVPLDGRFSAVRTRETNLGNFITDIMLSATQADVALINSGTFRSDRIHPKGPFKLQDLMDILPMVDPLVVLKITGAKLVEALENSVSEYPKLEGRFGQVSGIIFGFDPSKPQGHRVESELIKVQGEYLELEKTYLLCTKAYLAHGKDGYDMFKDCEFMVNEDEGPVLSTAVRNHFESVQMIQGIKSCRSGHRQSLIGLVRKKSLINKKGDENKKSKPRHLVRQESIHDVENELCNLAPIVEGRIFMLDDVKREVMLSLKQSSEHLLSAAVPEETGYNGSHQTTPNSDNERNLVP</sequence>
<feature type="domain" description="Calcineurin-like phosphoesterase" evidence="5">
    <location>
        <begin position="6"/>
        <end position="210"/>
    </location>
</feature>
<feature type="region of interest" description="Disordered" evidence="4">
    <location>
        <begin position="556"/>
        <end position="580"/>
    </location>
</feature>
<proteinExistence type="inferred from homology"/>
<reference evidence="8" key="1">
    <citation type="submission" date="2025-08" db="UniProtKB">
        <authorList>
            <consortium name="RefSeq"/>
        </authorList>
    </citation>
    <scope>IDENTIFICATION</scope>
</reference>
<gene>
    <name evidence="8" type="primary">LOC115214895</name>
</gene>
<dbReference type="PANTHER" id="PTHR11575:SF48">
    <property type="entry name" value="5'-NUCLEOTIDASE"/>
    <property type="match status" value="1"/>
</dbReference>
<dbReference type="Proteomes" id="UP000515154">
    <property type="component" value="Linkage group LG1"/>
</dbReference>
<dbReference type="InterPro" id="IPR029052">
    <property type="entry name" value="Metallo-depent_PP-like"/>
</dbReference>
<dbReference type="GO" id="GO:0009166">
    <property type="term" value="P:nucleotide catabolic process"/>
    <property type="evidence" value="ECO:0007669"/>
    <property type="project" value="InterPro"/>
</dbReference>
<keyword evidence="7" id="KW-1185">Reference proteome</keyword>
<keyword evidence="3" id="KW-0378">Hydrolase</keyword>
<evidence type="ECO:0000313" key="8">
    <source>
        <dbReference type="RefSeq" id="XP_029639800.1"/>
    </source>
</evidence>
<evidence type="ECO:0000256" key="4">
    <source>
        <dbReference type="SAM" id="MobiDB-lite"/>
    </source>
</evidence>
<feature type="domain" description="5'-Nucleotidase C-terminal" evidence="6">
    <location>
        <begin position="284"/>
        <end position="440"/>
    </location>
</feature>
<dbReference type="InterPro" id="IPR006179">
    <property type="entry name" value="5_nucleotidase/apyrase"/>
</dbReference>
<organism evidence="7 8">
    <name type="scientific">Octopus sinensis</name>
    <name type="common">East Asian common octopus</name>
    <dbReference type="NCBI Taxonomy" id="2607531"/>
    <lineage>
        <taxon>Eukaryota</taxon>
        <taxon>Metazoa</taxon>
        <taxon>Spiralia</taxon>
        <taxon>Lophotrochozoa</taxon>
        <taxon>Mollusca</taxon>
        <taxon>Cephalopoda</taxon>
        <taxon>Coleoidea</taxon>
        <taxon>Octopodiformes</taxon>
        <taxon>Octopoda</taxon>
        <taxon>Incirrata</taxon>
        <taxon>Octopodidae</taxon>
        <taxon>Octopus</taxon>
    </lineage>
</organism>
<dbReference type="InterPro" id="IPR004843">
    <property type="entry name" value="Calcineurin-like_PHP"/>
</dbReference>
<evidence type="ECO:0000259" key="6">
    <source>
        <dbReference type="Pfam" id="PF02872"/>
    </source>
</evidence>
<dbReference type="CDD" id="cd07406">
    <property type="entry name" value="MPP_CG11883_N"/>
    <property type="match status" value="1"/>
</dbReference>
<dbReference type="GO" id="GO:0016787">
    <property type="term" value="F:hydrolase activity"/>
    <property type="evidence" value="ECO:0007669"/>
    <property type="project" value="UniProtKB-KW"/>
</dbReference>
<dbReference type="GO" id="GO:0000166">
    <property type="term" value="F:nucleotide binding"/>
    <property type="evidence" value="ECO:0007669"/>
    <property type="project" value="UniProtKB-KW"/>
</dbReference>
<accession>A0A6P7SNF2</accession>
<dbReference type="Gene3D" id="3.90.780.10">
    <property type="entry name" value="5'-Nucleotidase, C-terminal domain"/>
    <property type="match status" value="1"/>
</dbReference>
<evidence type="ECO:0000259" key="5">
    <source>
        <dbReference type="Pfam" id="PF00149"/>
    </source>
</evidence>